<gene>
    <name evidence="1" type="ORF">CPLFYP93_02353</name>
</gene>
<accession>A0A6N3F1W7</accession>
<sequence>MDIIESHKFSKKSYMVINYLDTKDKQETRTLDIELIKDKCNNIVYKDYSKCARELSMHLVWYTTYIEVKSIKVTLYLDGESVEYDKDYLSCVLLDTAILEFLQYMKWDSVTKTVKSLSSKLRELDFKILSNAHSNAVVVRFIGLSRDECIEELRNADVTDYIGYRNCLYFQVTYNDKLKEMKHSVLLGTINNM</sequence>
<dbReference type="RefSeq" id="WP_156561722.1">
    <property type="nucleotide sequence ID" value="NZ_CACRTV010000057.1"/>
</dbReference>
<dbReference type="EMBL" id="CACRTV010000057">
    <property type="protein sequence ID" value="VYU46020.1"/>
    <property type="molecule type" value="Genomic_DNA"/>
</dbReference>
<name>A0A6N3F1W7_9CLOT</name>
<dbReference type="AlphaFoldDB" id="A0A6N3F1W7"/>
<protein>
    <submittedName>
        <fullName evidence="1">Uncharacterized protein</fullName>
    </submittedName>
</protein>
<evidence type="ECO:0000313" key="1">
    <source>
        <dbReference type="EMBL" id="VYU46020.1"/>
    </source>
</evidence>
<proteinExistence type="predicted"/>
<organism evidence="1">
    <name type="scientific">Clostridium paraputrificum</name>
    <dbReference type="NCBI Taxonomy" id="29363"/>
    <lineage>
        <taxon>Bacteria</taxon>
        <taxon>Bacillati</taxon>
        <taxon>Bacillota</taxon>
        <taxon>Clostridia</taxon>
        <taxon>Eubacteriales</taxon>
        <taxon>Clostridiaceae</taxon>
        <taxon>Clostridium</taxon>
    </lineage>
</organism>
<reference evidence="1" key="1">
    <citation type="submission" date="2019-11" db="EMBL/GenBank/DDBJ databases">
        <authorList>
            <person name="Feng L."/>
        </authorList>
    </citation>
    <scope>NUCLEOTIDE SEQUENCE</scope>
    <source>
        <strain evidence="1">CParaputrificumLFYP93</strain>
    </source>
</reference>